<gene>
    <name evidence="7" type="ordered locus">DaAHT2_1661</name>
</gene>
<dbReference type="SMART" id="SM00283">
    <property type="entry name" value="MA"/>
    <property type="match status" value="1"/>
</dbReference>
<dbReference type="GO" id="GO:0007165">
    <property type="term" value="P:signal transduction"/>
    <property type="evidence" value="ECO:0007669"/>
    <property type="project" value="UniProtKB-KW"/>
</dbReference>
<protein>
    <submittedName>
        <fullName evidence="7">Methyl-accepting chemotaxis sensory transducer</fullName>
    </submittedName>
</protein>
<keyword evidence="1" id="KW-0145">Chemotaxis</keyword>
<dbReference type="Gene3D" id="1.20.120.30">
    <property type="entry name" value="Aspartate receptor, ligand-binding domain"/>
    <property type="match status" value="1"/>
</dbReference>
<dbReference type="HOGENOM" id="CLU_000445_107_16_7"/>
<keyword evidence="5" id="KW-0472">Membrane</keyword>
<dbReference type="PANTHER" id="PTHR43531:SF11">
    <property type="entry name" value="METHYL-ACCEPTING CHEMOTAXIS PROTEIN 3"/>
    <property type="match status" value="1"/>
</dbReference>
<dbReference type="PROSITE" id="PS50111">
    <property type="entry name" value="CHEMOTAXIS_TRANSDUC_2"/>
    <property type="match status" value="1"/>
</dbReference>
<feature type="transmembrane region" description="Helical" evidence="5">
    <location>
        <begin position="6"/>
        <end position="29"/>
    </location>
</feature>
<dbReference type="InterPro" id="IPR004089">
    <property type="entry name" value="MCPsignal_dom"/>
</dbReference>
<dbReference type="AlphaFoldDB" id="D6Z479"/>
<dbReference type="Pfam" id="PF00015">
    <property type="entry name" value="MCPsignal"/>
    <property type="match status" value="1"/>
</dbReference>
<dbReference type="GO" id="GO:0006935">
    <property type="term" value="P:chemotaxis"/>
    <property type="evidence" value="ECO:0007669"/>
    <property type="project" value="UniProtKB-KW"/>
</dbReference>
<feature type="transmembrane region" description="Helical" evidence="5">
    <location>
        <begin position="182"/>
        <end position="202"/>
    </location>
</feature>
<dbReference type="Gene3D" id="1.10.287.950">
    <property type="entry name" value="Methyl-accepting chemotaxis protein"/>
    <property type="match status" value="1"/>
</dbReference>
<feature type="compositionally biased region" description="Acidic residues" evidence="4">
    <location>
        <begin position="545"/>
        <end position="555"/>
    </location>
</feature>
<sequence length="555" mass="58638">MTIVQKILGGFGLIILLMVFVGLGNSLAVRSMQQQSDEIVTGLQLDGELTQREVDHLIWADRVRDFIEDEQAVRLEVETDYRRCGFGLWYYGEGRRQAEQLVPSLAPLLARIEQPHRELHETAVAIEQAADRREAARIYARQSVPALQGVQGLLGEIRAETTDEVRSREETARTTMRTSSRVVAGSLALAALFAGAIGFLTYRGLTSVMGNVGRELAEGANQVAAAANEVSSSSQSLAEGSTEQAASVEEISASLEEVTSMTQQDADNIRQANSLMDEAGRVISGAEASMQRLVTSMQEISRASAETQKIVQTIDEIAFQTNLLALNAAVEAARAGEAGAGFAVVADEVRNLAMRAAEAAKNTSSLIDGTVGKIQSGSSLVDETSGSFKTTTESIGKISTLIREIAESSAEQSKAVAQVNSAVLEIDTVIQRTAATAEESASASEQLSAQSAVLQEMVRRMIRAIGGIDESIFAVDAAPGGQLKRPPTGGGSGRAASRPTARRALPGPVGKKTAAGAGAAGLAGSSKAAGEGNRPAKKKNIDEIFPLDDDDFEDF</sequence>
<keyword evidence="3" id="KW-0807">Transducer</keyword>
<evidence type="ECO:0000256" key="1">
    <source>
        <dbReference type="ARBA" id="ARBA00022500"/>
    </source>
</evidence>
<dbReference type="SUPFAM" id="SSF58104">
    <property type="entry name" value="Methyl-accepting chemotaxis protein (MCP) signaling domain"/>
    <property type="match status" value="1"/>
</dbReference>
<dbReference type="Pfam" id="PF13682">
    <property type="entry name" value="CZB"/>
    <property type="match status" value="1"/>
</dbReference>
<keyword evidence="5" id="KW-1133">Transmembrane helix</keyword>
<dbReference type="GO" id="GO:0016020">
    <property type="term" value="C:membrane"/>
    <property type="evidence" value="ECO:0007669"/>
    <property type="project" value="InterPro"/>
</dbReference>
<evidence type="ECO:0000259" key="6">
    <source>
        <dbReference type="PROSITE" id="PS50111"/>
    </source>
</evidence>
<evidence type="ECO:0000256" key="3">
    <source>
        <dbReference type="PROSITE-ProRule" id="PRU00284"/>
    </source>
</evidence>
<proteinExistence type="inferred from homology"/>
<dbReference type="OrthoDB" id="9765597at2"/>
<keyword evidence="8" id="KW-1185">Reference proteome</keyword>
<feature type="compositionally biased region" description="Low complexity" evidence="4">
    <location>
        <begin position="507"/>
        <end position="532"/>
    </location>
</feature>
<organism evidence="7 8">
    <name type="scientific">Desulfurivibrio alkaliphilus (strain DSM 19089 / UNIQEM U267 / AHT2)</name>
    <dbReference type="NCBI Taxonomy" id="589865"/>
    <lineage>
        <taxon>Bacteria</taxon>
        <taxon>Pseudomonadati</taxon>
        <taxon>Thermodesulfobacteriota</taxon>
        <taxon>Desulfobulbia</taxon>
        <taxon>Desulfobulbales</taxon>
        <taxon>Desulfobulbaceae</taxon>
        <taxon>Desulfurivibrio</taxon>
    </lineage>
</organism>
<accession>D6Z479</accession>
<feature type="domain" description="Methyl-accepting transducer" evidence="6">
    <location>
        <begin position="219"/>
        <end position="448"/>
    </location>
</feature>
<evidence type="ECO:0000313" key="8">
    <source>
        <dbReference type="Proteomes" id="UP000001508"/>
    </source>
</evidence>
<dbReference type="STRING" id="589865.DaAHT2_1661"/>
<dbReference type="InterPro" id="IPR025991">
    <property type="entry name" value="Chemoreceptor_zinc-bind_dom"/>
</dbReference>
<evidence type="ECO:0000256" key="5">
    <source>
        <dbReference type="SAM" id="Phobius"/>
    </source>
</evidence>
<feature type="region of interest" description="Disordered" evidence="4">
    <location>
        <begin position="479"/>
        <end position="555"/>
    </location>
</feature>
<dbReference type="KEGG" id="dak:DaAHT2_1661"/>
<comment type="similarity">
    <text evidence="2">Belongs to the methyl-accepting chemotaxis (MCP) protein family.</text>
</comment>
<dbReference type="PANTHER" id="PTHR43531">
    <property type="entry name" value="PROTEIN ICFG"/>
    <property type="match status" value="1"/>
</dbReference>
<dbReference type="RefSeq" id="WP_013163881.1">
    <property type="nucleotide sequence ID" value="NC_014216.1"/>
</dbReference>
<dbReference type="InterPro" id="IPR051310">
    <property type="entry name" value="MCP_chemotaxis"/>
</dbReference>
<reference evidence="8" key="1">
    <citation type="submission" date="2010-02" db="EMBL/GenBank/DDBJ databases">
        <title>Complete sequence of Desulfurivibrio alkaliphilus AHT2.</title>
        <authorList>
            <consortium name="US DOE Joint Genome Institute"/>
            <person name="Pitluck S."/>
            <person name="Chertkov O."/>
            <person name="Detter J.C."/>
            <person name="Han C."/>
            <person name="Tapia R."/>
            <person name="Larimer F."/>
            <person name="Land M."/>
            <person name="Hauser L."/>
            <person name="Kyrpides N."/>
            <person name="Mikhailova N."/>
            <person name="Sorokin D.Y."/>
            <person name="Muyzer G."/>
            <person name="Woyke T."/>
        </authorList>
    </citation>
    <scope>NUCLEOTIDE SEQUENCE [LARGE SCALE GENOMIC DNA]</scope>
    <source>
        <strain evidence="8">DSM 19089 / UNIQEM U267 / AHT2</strain>
    </source>
</reference>
<keyword evidence="5" id="KW-0812">Transmembrane</keyword>
<name>D6Z479_DESAT</name>
<evidence type="ECO:0000313" key="7">
    <source>
        <dbReference type="EMBL" id="ADH86354.1"/>
    </source>
</evidence>
<dbReference type="Proteomes" id="UP000001508">
    <property type="component" value="Chromosome"/>
</dbReference>
<evidence type="ECO:0000256" key="4">
    <source>
        <dbReference type="SAM" id="MobiDB-lite"/>
    </source>
</evidence>
<dbReference type="InParanoid" id="D6Z479"/>
<dbReference type="eggNOG" id="COG0840">
    <property type="taxonomic scope" value="Bacteria"/>
</dbReference>
<evidence type="ECO:0000256" key="2">
    <source>
        <dbReference type="ARBA" id="ARBA00029447"/>
    </source>
</evidence>
<dbReference type="EMBL" id="CP001940">
    <property type="protein sequence ID" value="ADH86354.1"/>
    <property type="molecule type" value="Genomic_DNA"/>
</dbReference>